<feature type="modified residue" description="4-aspartylphosphate" evidence="13">
    <location>
        <position position="655"/>
    </location>
</feature>
<dbReference type="InterPro" id="IPR005467">
    <property type="entry name" value="His_kinase_dom"/>
</dbReference>
<evidence type="ECO:0000256" key="8">
    <source>
        <dbReference type="ARBA" id="ARBA00023012"/>
    </source>
</evidence>
<protein>
    <recommendedName>
        <fullName evidence="11">Sensory/regulatory protein RpfC</fullName>
        <ecNumber evidence="2">2.7.13.3</ecNumber>
    </recommendedName>
    <alternativeName>
        <fullName evidence="12">Virulence sensor protein BvgS</fullName>
    </alternativeName>
</protein>
<dbReference type="Gene3D" id="3.30.565.10">
    <property type="entry name" value="Histidine kinase-like ATPase, C-terminal domain"/>
    <property type="match status" value="1"/>
</dbReference>
<evidence type="ECO:0000256" key="6">
    <source>
        <dbReference type="ARBA" id="ARBA00022777"/>
    </source>
</evidence>
<sequence>MFRLDYFTHSLKRRITWVFGGFVAIAMLTVASTVALRLHATITDNLTGELEQRGRQGSEMFLQRIEYLLESATVLVKNPLVINGLNDAQGRLTYLPELVKNFSEGRDVRAVALLGFDGKPVYSSLETLPTYLDSAALRSTLANAVVSYMIDPQRRQWVVFVPVVYYQTTQGALVVVFDLNAVTQRVLPRDGLLGYRLRSGGTTLYEQAPGSAGDTLVATRPIARDGAGFFSDIGLELDVIAPREHYLQPANKAVRDVALVGLLFTLAAIAIAYWISASVSRPILLLRQRVKEADGSAERQCAPLGTNDELEELAQNFDQRTRALRDIQLHLEDLVSQRTSELAVAKEVAEEASRSKSTFLANMSHEIRTPMNAIIGLTHLLRRDVADVQSVQRLDKVAQAAQHLLGIINDILDFSKIEAGKLSIEVDDFDLERVFRSLNDLIAARAVEKGLELINCIDPALPPVLRGDRMRLYQVLLNFASNALKFTDEGSVIVRALLRDREGERLRVRFEVIDSGIGLSDEQQQRLFQAFEQADVSTSRRFGGTGLGLAISERLVHLMGGELGVSSRLGEGSTFWFELPLELGQRADPVLRPMPLPAGTRILVVDDIADAREALGGMLEAFVSRVGEAASGQEAVTEVALAAARGEPYDLVLMDWAMPEMDGLEASRRIQMLGCRPAPRIVLVSAFGRDWPASLLQEHAISGRLYKPVTPSTLHDALLETLSAGCRPPQQSKPPEAPGVDLALLRGRRVLIAEDNPINQEVALDLLREAGLQVDVANDGIQALTKATTQDYDLILMDVQMPNMDGLAATRAIRRLPERNAVPILAMTANAFEEDRQACLAAGMNDHVAKPVDPDRLYATLLRWISGAASPGEAGPLQGPAEAALELPER</sequence>
<comment type="catalytic activity">
    <reaction evidence="1">
        <text>ATP + protein L-histidine = ADP + protein N-phospho-L-histidine.</text>
        <dbReference type="EC" id="2.7.13.3"/>
    </reaction>
</comment>
<dbReference type="AlphaFoldDB" id="A0A848GC87"/>
<keyword evidence="3 13" id="KW-0597">Phosphoprotein</keyword>
<feature type="modified residue" description="4-aspartylphosphate" evidence="13">
    <location>
        <position position="798"/>
    </location>
</feature>
<dbReference type="RefSeq" id="WP_169147548.1">
    <property type="nucleotide sequence ID" value="NZ_JABBGA010000021.1"/>
</dbReference>
<dbReference type="GO" id="GO:0005524">
    <property type="term" value="F:ATP binding"/>
    <property type="evidence" value="ECO:0007669"/>
    <property type="project" value="UniProtKB-KW"/>
</dbReference>
<keyword evidence="4" id="KW-0808">Transferase</keyword>
<dbReference type="PANTHER" id="PTHR45339">
    <property type="entry name" value="HYBRID SIGNAL TRANSDUCTION HISTIDINE KINASE J"/>
    <property type="match status" value="1"/>
</dbReference>
<evidence type="ECO:0000256" key="11">
    <source>
        <dbReference type="ARBA" id="ARBA00068150"/>
    </source>
</evidence>
<dbReference type="InterPro" id="IPR003661">
    <property type="entry name" value="HisK_dim/P_dom"/>
</dbReference>
<dbReference type="EC" id="2.7.13.3" evidence="2"/>
<dbReference type="PANTHER" id="PTHR45339:SF1">
    <property type="entry name" value="HYBRID SIGNAL TRANSDUCTION HISTIDINE KINASE J"/>
    <property type="match status" value="1"/>
</dbReference>
<dbReference type="SUPFAM" id="SSF52172">
    <property type="entry name" value="CheY-like"/>
    <property type="match status" value="2"/>
</dbReference>
<evidence type="ECO:0000256" key="7">
    <source>
        <dbReference type="ARBA" id="ARBA00022840"/>
    </source>
</evidence>
<dbReference type="SMART" id="SM00388">
    <property type="entry name" value="HisKA"/>
    <property type="match status" value="1"/>
</dbReference>
<dbReference type="FunFam" id="1.10.287.130:FF:000002">
    <property type="entry name" value="Two-component osmosensing histidine kinase"/>
    <property type="match status" value="1"/>
</dbReference>
<dbReference type="InterPro" id="IPR001789">
    <property type="entry name" value="Sig_transdc_resp-reg_receiver"/>
</dbReference>
<dbReference type="InterPro" id="IPR003594">
    <property type="entry name" value="HATPase_dom"/>
</dbReference>
<dbReference type="InterPro" id="IPR011006">
    <property type="entry name" value="CheY-like_superfamily"/>
</dbReference>
<dbReference type="SUPFAM" id="SSF47384">
    <property type="entry name" value="Homodimeric domain of signal transducing histidine kinase"/>
    <property type="match status" value="1"/>
</dbReference>
<name>A0A848GC87_9RHOO</name>
<gene>
    <name evidence="17" type="ORF">HHL15_19825</name>
</gene>
<evidence type="ECO:0000313" key="18">
    <source>
        <dbReference type="Proteomes" id="UP000580043"/>
    </source>
</evidence>
<dbReference type="SMART" id="SM00387">
    <property type="entry name" value="HATPase_c"/>
    <property type="match status" value="1"/>
</dbReference>
<evidence type="ECO:0000256" key="13">
    <source>
        <dbReference type="PROSITE-ProRule" id="PRU00169"/>
    </source>
</evidence>
<dbReference type="SMART" id="SM00448">
    <property type="entry name" value="REC"/>
    <property type="match status" value="2"/>
</dbReference>
<feature type="domain" description="Response regulatory" evidence="16">
    <location>
        <begin position="601"/>
        <end position="722"/>
    </location>
</feature>
<dbReference type="InterPro" id="IPR036890">
    <property type="entry name" value="HATPase_C_sf"/>
</dbReference>
<evidence type="ECO:0000259" key="16">
    <source>
        <dbReference type="PROSITE" id="PS50110"/>
    </source>
</evidence>
<dbReference type="InterPro" id="IPR004358">
    <property type="entry name" value="Sig_transdc_His_kin-like_C"/>
</dbReference>
<dbReference type="Pfam" id="PF02518">
    <property type="entry name" value="HATPase_c"/>
    <property type="match status" value="1"/>
</dbReference>
<evidence type="ECO:0000259" key="15">
    <source>
        <dbReference type="PROSITE" id="PS50109"/>
    </source>
</evidence>
<comment type="subunit">
    <text evidence="10">At low DSF concentrations, interacts with RpfF.</text>
</comment>
<keyword evidence="14" id="KW-1133">Transmembrane helix</keyword>
<keyword evidence="7" id="KW-0067">ATP-binding</keyword>
<dbReference type="EMBL" id="JABBGA010000021">
    <property type="protein sequence ID" value="NML28013.1"/>
    <property type="molecule type" value="Genomic_DNA"/>
</dbReference>
<dbReference type="Pfam" id="PF00072">
    <property type="entry name" value="Response_reg"/>
    <property type="match status" value="2"/>
</dbReference>
<evidence type="ECO:0000256" key="4">
    <source>
        <dbReference type="ARBA" id="ARBA00022679"/>
    </source>
</evidence>
<comment type="function">
    <text evidence="9">Member of the two-component regulatory system BvgS/BvgA. Phosphorylates BvgA via a four-step phosphorelay in response to environmental signals.</text>
</comment>
<evidence type="ECO:0000256" key="12">
    <source>
        <dbReference type="ARBA" id="ARBA00070152"/>
    </source>
</evidence>
<evidence type="ECO:0000256" key="1">
    <source>
        <dbReference type="ARBA" id="ARBA00000085"/>
    </source>
</evidence>
<keyword evidence="6" id="KW-0418">Kinase</keyword>
<proteinExistence type="predicted"/>
<accession>A0A848GC87</accession>
<organism evidence="17 18">
    <name type="scientific">Zoogloea dura</name>
    <dbReference type="NCBI Taxonomy" id="2728840"/>
    <lineage>
        <taxon>Bacteria</taxon>
        <taxon>Pseudomonadati</taxon>
        <taxon>Pseudomonadota</taxon>
        <taxon>Betaproteobacteria</taxon>
        <taxon>Rhodocyclales</taxon>
        <taxon>Zoogloeaceae</taxon>
        <taxon>Zoogloea</taxon>
    </lineage>
</organism>
<dbReference type="CDD" id="cd00082">
    <property type="entry name" value="HisKA"/>
    <property type="match status" value="1"/>
</dbReference>
<dbReference type="CDD" id="cd17546">
    <property type="entry name" value="REC_hyHK_CKI1_RcsC-like"/>
    <property type="match status" value="2"/>
</dbReference>
<evidence type="ECO:0000256" key="10">
    <source>
        <dbReference type="ARBA" id="ARBA00064003"/>
    </source>
</evidence>
<feature type="transmembrane region" description="Helical" evidence="14">
    <location>
        <begin position="15"/>
        <end position="36"/>
    </location>
</feature>
<keyword evidence="18" id="KW-1185">Reference proteome</keyword>
<dbReference type="CDD" id="cd16922">
    <property type="entry name" value="HATPase_EvgS-ArcB-TorS-like"/>
    <property type="match status" value="1"/>
</dbReference>
<comment type="caution">
    <text evidence="17">The sequence shown here is derived from an EMBL/GenBank/DDBJ whole genome shotgun (WGS) entry which is preliminary data.</text>
</comment>
<reference evidence="17 18" key="1">
    <citation type="submission" date="2020-04" db="EMBL/GenBank/DDBJ databases">
        <title>Zoogloea sp. G-4-1-14 isolated from soil.</title>
        <authorList>
            <person name="Dahal R.H."/>
        </authorList>
    </citation>
    <scope>NUCLEOTIDE SEQUENCE [LARGE SCALE GENOMIC DNA]</scope>
    <source>
        <strain evidence="17 18">G-4-1-14</strain>
    </source>
</reference>
<feature type="transmembrane region" description="Helical" evidence="14">
    <location>
        <begin position="257"/>
        <end position="275"/>
    </location>
</feature>
<dbReference type="SUPFAM" id="SSF55874">
    <property type="entry name" value="ATPase domain of HSP90 chaperone/DNA topoisomerase II/histidine kinase"/>
    <property type="match status" value="1"/>
</dbReference>
<dbReference type="GO" id="GO:0000155">
    <property type="term" value="F:phosphorelay sensor kinase activity"/>
    <property type="evidence" value="ECO:0007669"/>
    <property type="project" value="InterPro"/>
</dbReference>
<evidence type="ECO:0000256" key="5">
    <source>
        <dbReference type="ARBA" id="ARBA00022741"/>
    </source>
</evidence>
<keyword evidence="8" id="KW-0902">Two-component regulatory system</keyword>
<keyword evidence="14" id="KW-0812">Transmembrane</keyword>
<evidence type="ECO:0000313" key="17">
    <source>
        <dbReference type="EMBL" id="NML28013.1"/>
    </source>
</evidence>
<dbReference type="Gene3D" id="1.10.287.130">
    <property type="match status" value="1"/>
</dbReference>
<dbReference type="Proteomes" id="UP000580043">
    <property type="component" value="Unassembled WGS sequence"/>
</dbReference>
<evidence type="ECO:0000256" key="3">
    <source>
        <dbReference type="ARBA" id="ARBA00022553"/>
    </source>
</evidence>
<feature type="domain" description="Histidine kinase" evidence="15">
    <location>
        <begin position="362"/>
        <end position="583"/>
    </location>
</feature>
<keyword evidence="14" id="KW-0472">Membrane</keyword>
<evidence type="ECO:0000256" key="9">
    <source>
        <dbReference type="ARBA" id="ARBA00058004"/>
    </source>
</evidence>
<dbReference type="PRINTS" id="PR00344">
    <property type="entry name" value="BCTRLSENSOR"/>
</dbReference>
<dbReference type="PROSITE" id="PS50110">
    <property type="entry name" value="RESPONSE_REGULATORY"/>
    <property type="match status" value="2"/>
</dbReference>
<dbReference type="InterPro" id="IPR036097">
    <property type="entry name" value="HisK_dim/P_sf"/>
</dbReference>
<dbReference type="Gene3D" id="6.10.340.10">
    <property type="match status" value="1"/>
</dbReference>
<evidence type="ECO:0000256" key="14">
    <source>
        <dbReference type="SAM" id="Phobius"/>
    </source>
</evidence>
<keyword evidence="5" id="KW-0547">Nucleotide-binding</keyword>
<dbReference type="FunFam" id="3.30.565.10:FF:000010">
    <property type="entry name" value="Sensor histidine kinase RcsC"/>
    <property type="match status" value="1"/>
</dbReference>
<dbReference type="PROSITE" id="PS50109">
    <property type="entry name" value="HIS_KIN"/>
    <property type="match status" value="1"/>
</dbReference>
<dbReference type="Gene3D" id="3.40.50.2300">
    <property type="match status" value="2"/>
</dbReference>
<feature type="domain" description="Response regulatory" evidence="16">
    <location>
        <begin position="749"/>
        <end position="865"/>
    </location>
</feature>
<dbReference type="Pfam" id="PF00512">
    <property type="entry name" value="HisKA"/>
    <property type="match status" value="1"/>
</dbReference>
<evidence type="ECO:0000256" key="2">
    <source>
        <dbReference type="ARBA" id="ARBA00012438"/>
    </source>
</evidence>